<dbReference type="InterPro" id="IPR001841">
    <property type="entry name" value="Znf_RING"/>
</dbReference>
<evidence type="ECO:0000256" key="4">
    <source>
        <dbReference type="PROSITE-ProRule" id="PRU00175"/>
    </source>
</evidence>
<evidence type="ECO:0000256" key="3">
    <source>
        <dbReference type="ARBA" id="ARBA00022833"/>
    </source>
</evidence>
<feature type="compositionally biased region" description="Polar residues" evidence="5">
    <location>
        <begin position="15"/>
        <end position="25"/>
    </location>
</feature>
<keyword evidence="8" id="KW-1185">Reference proteome</keyword>
<evidence type="ECO:0000256" key="5">
    <source>
        <dbReference type="SAM" id="MobiDB-lite"/>
    </source>
</evidence>
<dbReference type="GO" id="GO:0008270">
    <property type="term" value="F:zinc ion binding"/>
    <property type="evidence" value="ECO:0007669"/>
    <property type="project" value="UniProtKB-KW"/>
</dbReference>
<dbReference type="SUPFAM" id="SSF57850">
    <property type="entry name" value="RING/U-box"/>
    <property type="match status" value="1"/>
</dbReference>
<evidence type="ECO:0000313" key="7">
    <source>
        <dbReference type="EMBL" id="OCH91786.1"/>
    </source>
</evidence>
<dbReference type="SMART" id="SM00184">
    <property type="entry name" value="RING"/>
    <property type="match status" value="1"/>
</dbReference>
<keyword evidence="2 4" id="KW-0863">Zinc-finger</keyword>
<organism evidence="7 8">
    <name type="scientific">Obba rivulosa</name>
    <dbReference type="NCBI Taxonomy" id="1052685"/>
    <lineage>
        <taxon>Eukaryota</taxon>
        <taxon>Fungi</taxon>
        <taxon>Dikarya</taxon>
        <taxon>Basidiomycota</taxon>
        <taxon>Agaricomycotina</taxon>
        <taxon>Agaricomycetes</taxon>
        <taxon>Polyporales</taxon>
        <taxon>Gelatoporiaceae</taxon>
        <taxon>Obba</taxon>
    </lineage>
</organism>
<dbReference type="AlphaFoldDB" id="A0A8E2AVL7"/>
<accession>A0A8E2AVL7</accession>
<feature type="domain" description="RING-type" evidence="6">
    <location>
        <begin position="167"/>
        <end position="258"/>
    </location>
</feature>
<dbReference type="PROSITE" id="PS00518">
    <property type="entry name" value="ZF_RING_1"/>
    <property type="match status" value="1"/>
</dbReference>
<name>A0A8E2AVL7_9APHY</name>
<dbReference type="InterPro" id="IPR017907">
    <property type="entry name" value="Znf_RING_CS"/>
</dbReference>
<dbReference type="OrthoDB" id="3219336at2759"/>
<proteinExistence type="predicted"/>
<evidence type="ECO:0000313" key="8">
    <source>
        <dbReference type="Proteomes" id="UP000250043"/>
    </source>
</evidence>
<reference evidence="7 8" key="1">
    <citation type="submission" date="2016-07" db="EMBL/GenBank/DDBJ databases">
        <title>Draft genome of the white-rot fungus Obba rivulosa 3A-2.</title>
        <authorList>
            <consortium name="DOE Joint Genome Institute"/>
            <person name="Miettinen O."/>
            <person name="Riley R."/>
            <person name="Acob R."/>
            <person name="Barry K."/>
            <person name="Cullen D."/>
            <person name="De Vries R."/>
            <person name="Hainaut M."/>
            <person name="Hatakka A."/>
            <person name="Henrissat B."/>
            <person name="Hilden K."/>
            <person name="Kuo R."/>
            <person name="Labutti K."/>
            <person name="Lipzen A."/>
            <person name="Makela M.R."/>
            <person name="Sandor L."/>
            <person name="Spatafora J.W."/>
            <person name="Grigoriev I.V."/>
            <person name="Hibbett D.S."/>
        </authorList>
    </citation>
    <scope>NUCLEOTIDE SEQUENCE [LARGE SCALE GENOMIC DNA]</scope>
    <source>
        <strain evidence="7 8">3A-2</strain>
    </source>
</reference>
<gene>
    <name evidence="7" type="ORF">OBBRIDRAFT_505794</name>
</gene>
<dbReference type="Gene3D" id="3.30.40.10">
    <property type="entry name" value="Zinc/RING finger domain, C3HC4 (zinc finger)"/>
    <property type="match status" value="1"/>
</dbReference>
<dbReference type="Proteomes" id="UP000250043">
    <property type="component" value="Unassembled WGS sequence"/>
</dbReference>
<keyword evidence="1" id="KW-0479">Metal-binding</keyword>
<feature type="region of interest" description="Disordered" evidence="5">
    <location>
        <begin position="105"/>
        <end position="137"/>
    </location>
</feature>
<dbReference type="PROSITE" id="PS50089">
    <property type="entry name" value="ZF_RING_2"/>
    <property type="match status" value="1"/>
</dbReference>
<evidence type="ECO:0000259" key="6">
    <source>
        <dbReference type="PROSITE" id="PS50089"/>
    </source>
</evidence>
<dbReference type="InterPro" id="IPR013083">
    <property type="entry name" value="Znf_RING/FYVE/PHD"/>
</dbReference>
<dbReference type="EMBL" id="KV722379">
    <property type="protein sequence ID" value="OCH91786.1"/>
    <property type="molecule type" value="Genomic_DNA"/>
</dbReference>
<feature type="compositionally biased region" description="Pro residues" evidence="5">
    <location>
        <begin position="113"/>
        <end position="122"/>
    </location>
</feature>
<evidence type="ECO:0000256" key="2">
    <source>
        <dbReference type="ARBA" id="ARBA00022771"/>
    </source>
</evidence>
<feature type="region of interest" description="Disordered" evidence="5">
    <location>
        <begin position="1"/>
        <end position="83"/>
    </location>
</feature>
<evidence type="ECO:0000256" key="1">
    <source>
        <dbReference type="ARBA" id="ARBA00022723"/>
    </source>
</evidence>
<keyword evidence="3" id="KW-0862">Zinc</keyword>
<sequence length="309" mass="34356">MPATRRTSRRAESRQPLQTRPTTEASGIIYISSDDESTAPKKPAVPRRHIKDRSKQRTRATAPPSGEILEISSGDERPSPVPPVSVASLQRLLKDANEEIERLKQQLQHHAQTPPPPPPAPAPVTASPPSESQGREIQRLKHALTRSQRAEEKSKALLSALDDHVSCEICTCKMWVPYTLCCGHTFCETCLQDWFSTILAQHMNAHPDYDPRPRALRAYLDALRNPGIPAQTRQQIEQAIAAYRARHPAPQYTCPTCRLIIKDRPAEVFALKHVVHSVSAAQGEQPPKRLPQKAALLGNGPWDGFFPGF</sequence>
<protein>
    <recommendedName>
        <fullName evidence="6">RING-type domain-containing protein</fullName>
    </recommendedName>
</protein>
<feature type="compositionally biased region" description="Basic residues" evidence="5">
    <location>
        <begin position="44"/>
        <end position="58"/>
    </location>
</feature>